<dbReference type="AlphaFoldDB" id="A0A6A5S5R6"/>
<feature type="transmembrane region" description="Helical" evidence="1">
    <location>
        <begin position="46"/>
        <end position="67"/>
    </location>
</feature>
<keyword evidence="2" id="KW-0732">Signal</keyword>
<keyword evidence="1" id="KW-0472">Membrane</keyword>
<accession>A0A6A5S5R6</accession>
<keyword evidence="1" id="KW-0812">Transmembrane</keyword>
<dbReference type="EMBL" id="ML976218">
    <property type="protein sequence ID" value="KAF1936001.1"/>
    <property type="molecule type" value="Genomic_DNA"/>
</dbReference>
<evidence type="ECO:0000256" key="1">
    <source>
        <dbReference type="SAM" id="Phobius"/>
    </source>
</evidence>
<evidence type="ECO:0000313" key="3">
    <source>
        <dbReference type="EMBL" id="KAF1936001.1"/>
    </source>
</evidence>
<feature type="chain" id="PRO_5025689744" evidence="2">
    <location>
        <begin position="18"/>
        <end position="171"/>
    </location>
</feature>
<sequence length="171" mass="19047">MLMMLRLFLGLYTHCFSEYIYCWDCIFGSVGLKDICSLTEGFLYARALLVFASMCVFLPCSISLLSVSVFKVLSRMRDCALQLRLFVHLFPSAIGPQCCMLYRAVFSTTCVPGNLYARCCSFLDTERANTLPHLPLPYVISPLVLALSIPPPPTITFLIIRASVCVCSSSN</sequence>
<gene>
    <name evidence="3" type="ORF">EJ02DRAFT_106047</name>
</gene>
<keyword evidence="4" id="KW-1185">Reference proteome</keyword>
<dbReference type="Proteomes" id="UP000800038">
    <property type="component" value="Unassembled WGS sequence"/>
</dbReference>
<evidence type="ECO:0000256" key="2">
    <source>
        <dbReference type="SAM" id="SignalP"/>
    </source>
</evidence>
<keyword evidence="1" id="KW-1133">Transmembrane helix</keyword>
<reference evidence="3" key="1">
    <citation type="journal article" date="2020" name="Stud. Mycol.">
        <title>101 Dothideomycetes genomes: a test case for predicting lifestyles and emergence of pathogens.</title>
        <authorList>
            <person name="Haridas S."/>
            <person name="Albert R."/>
            <person name="Binder M."/>
            <person name="Bloem J."/>
            <person name="Labutti K."/>
            <person name="Salamov A."/>
            <person name="Andreopoulos B."/>
            <person name="Baker S."/>
            <person name="Barry K."/>
            <person name="Bills G."/>
            <person name="Bluhm B."/>
            <person name="Cannon C."/>
            <person name="Castanera R."/>
            <person name="Culley D."/>
            <person name="Daum C."/>
            <person name="Ezra D."/>
            <person name="Gonzalez J."/>
            <person name="Henrissat B."/>
            <person name="Kuo A."/>
            <person name="Liang C."/>
            <person name="Lipzen A."/>
            <person name="Lutzoni F."/>
            <person name="Magnuson J."/>
            <person name="Mondo S."/>
            <person name="Nolan M."/>
            <person name="Ohm R."/>
            <person name="Pangilinan J."/>
            <person name="Park H.-J."/>
            <person name="Ramirez L."/>
            <person name="Alfaro M."/>
            <person name="Sun H."/>
            <person name="Tritt A."/>
            <person name="Yoshinaga Y."/>
            <person name="Zwiers L.-H."/>
            <person name="Turgeon B."/>
            <person name="Goodwin S."/>
            <person name="Spatafora J."/>
            <person name="Crous P."/>
            <person name="Grigoriev I."/>
        </authorList>
    </citation>
    <scope>NUCLEOTIDE SEQUENCE</scope>
    <source>
        <strain evidence="3">CBS 161.51</strain>
    </source>
</reference>
<name>A0A6A5S5R6_9PLEO</name>
<evidence type="ECO:0000313" key="4">
    <source>
        <dbReference type="Proteomes" id="UP000800038"/>
    </source>
</evidence>
<protein>
    <submittedName>
        <fullName evidence="3">Uncharacterized protein</fullName>
    </submittedName>
</protein>
<feature type="signal peptide" evidence="2">
    <location>
        <begin position="1"/>
        <end position="17"/>
    </location>
</feature>
<proteinExistence type="predicted"/>
<organism evidence="3 4">
    <name type="scientific">Clathrospora elynae</name>
    <dbReference type="NCBI Taxonomy" id="706981"/>
    <lineage>
        <taxon>Eukaryota</taxon>
        <taxon>Fungi</taxon>
        <taxon>Dikarya</taxon>
        <taxon>Ascomycota</taxon>
        <taxon>Pezizomycotina</taxon>
        <taxon>Dothideomycetes</taxon>
        <taxon>Pleosporomycetidae</taxon>
        <taxon>Pleosporales</taxon>
        <taxon>Diademaceae</taxon>
        <taxon>Clathrospora</taxon>
    </lineage>
</organism>